<dbReference type="PANTHER" id="PTHR11879">
    <property type="entry name" value="ASPARTATE AMINOTRANSFERASE"/>
    <property type="match status" value="1"/>
</dbReference>
<dbReference type="RefSeq" id="WP_163145780.1">
    <property type="nucleotide sequence ID" value="NZ_CP044455.1"/>
</dbReference>
<dbReference type="InterPro" id="IPR004838">
    <property type="entry name" value="NHTrfase_class1_PyrdxlP-BS"/>
</dbReference>
<keyword evidence="8" id="KW-0175">Coiled coil</keyword>
<name>A0A6C0Y327_9GAMM</name>
<accession>A0A6C0Y327</accession>
<dbReference type="NCBIfam" id="NF006719">
    <property type="entry name" value="PRK09257.1"/>
    <property type="match status" value="1"/>
</dbReference>
<evidence type="ECO:0000256" key="7">
    <source>
        <dbReference type="RuleBase" id="RU000481"/>
    </source>
</evidence>
<evidence type="ECO:0000313" key="11">
    <source>
        <dbReference type="Proteomes" id="UP000503440"/>
    </source>
</evidence>
<evidence type="ECO:0000256" key="6">
    <source>
        <dbReference type="ARBA" id="ARBA00022898"/>
    </source>
</evidence>
<evidence type="ECO:0000259" key="9">
    <source>
        <dbReference type="Pfam" id="PF00155"/>
    </source>
</evidence>
<dbReference type="CDD" id="cd00609">
    <property type="entry name" value="AAT_like"/>
    <property type="match status" value="1"/>
</dbReference>
<dbReference type="InterPro" id="IPR004839">
    <property type="entry name" value="Aminotransferase_I/II_large"/>
</dbReference>
<reference evidence="10 11" key="1">
    <citation type="submission" date="2019-09" db="EMBL/GenBank/DDBJ databases">
        <title>Non-baumannii Acinetobacter spp. carrying blaNDM-1 isolated in China.</title>
        <authorList>
            <person name="Cui C."/>
            <person name="Chen C."/>
            <person name="Sun J."/>
            <person name="Liu Y."/>
        </authorList>
    </citation>
    <scope>NUCLEOTIDE SEQUENCE [LARGE SCALE GENOMIC DNA]</scope>
    <source>
        <strain evidence="10 11">B18</strain>
    </source>
</reference>
<feature type="domain" description="Aminotransferase class I/classII large" evidence="9">
    <location>
        <begin position="27"/>
        <end position="392"/>
    </location>
</feature>
<dbReference type="Proteomes" id="UP000503440">
    <property type="component" value="Chromosome"/>
</dbReference>
<evidence type="ECO:0000256" key="8">
    <source>
        <dbReference type="SAM" id="Coils"/>
    </source>
</evidence>
<dbReference type="GO" id="GO:0033585">
    <property type="term" value="P:L-phenylalanine biosynthetic process from chorismate via phenylpyruvate"/>
    <property type="evidence" value="ECO:0007669"/>
    <property type="project" value="TreeGrafter"/>
</dbReference>
<gene>
    <name evidence="10" type="ORF">FSC09_07015</name>
</gene>
<evidence type="ECO:0000256" key="4">
    <source>
        <dbReference type="ARBA" id="ARBA00022576"/>
    </source>
</evidence>
<dbReference type="GO" id="GO:0030170">
    <property type="term" value="F:pyridoxal phosphate binding"/>
    <property type="evidence" value="ECO:0007669"/>
    <property type="project" value="InterPro"/>
</dbReference>
<dbReference type="AlphaFoldDB" id="A0A6C0Y327"/>
<dbReference type="FunFam" id="3.90.1150.10:FF:000001">
    <property type="entry name" value="Aspartate aminotransferase"/>
    <property type="match status" value="1"/>
</dbReference>
<keyword evidence="5 7" id="KW-0808">Transferase</keyword>
<sequence length="406" mass="45365">MFQHVDTYAGDPILSLMEEFQHDPRPHKVNLSIGLYYTEAQQVPQLRAIQQAYQDLNAEQQKVKLYLPMQGMPAYNSAVQALIFGEDSPACQAGRVVTLQTLGGSGALKVAADFLKRYFPASELWVSRPTWDNHIAIFQGAGIRCHEYPYFDPHSGQVNFAAMLDCLQQLPAQSIVLLHPCCHNPTGADLLPAQWDQLIELLAQKQLIPLLDMAYQGFAEDFHADAYAIRAMDRAGLNFLVSHSFSKIFSLYGERIGSLSAVCNDATTAQSVLGQLKATVRRIYSSPPTTGAMLIQHVLHTPTLYQSWQDELTEMRERIQQMRERLKQQLELALPGQSFDYLTRQRGMFSYTGLSAAQVDQLKQEFGIYLVRSGRMCVAGLNQNNVDAVAHAMAQVLQHSDTALTA</sequence>
<dbReference type="PROSITE" id="PS00105">
    <property type="entry name" value="AA_TRANSFER_CLASS_1"/>
    <property type="match status" value="1"/>
</dbReference>
<dbReference type="GO" id="GO:0004838">
    <property type="term" value="F:L-tyrosine-2-oxoglutarate transaminase activity"/>
    <property type="evidence" value="ECO:0007669"/>
    <property type="project" value="TreeGrafter"/>
</dbReference>
<evidence type="ECO:0000256" key="1">
    <source>
        <dbReference type="ARBA" id="ARBA00001933"/>
    </source>
</evidence>
<evidence type="ECO:0000256" key="2">
    <source>
        <dbReference type="ARBA" id="ARBA00007441"/>
    </source>
</evidence>
<dbReference type="Gene3D" id="3.40.640.10">
    <property type="entry name" value="Type I PLP-dependent aspartate aminotransferase-like (Major domain)"/>
    <property type="match status" value="1"/>
</dbReference>
<dbReference type="FunFam" id="3.40.640.10:FF:000066">
    <property type="entry name" value="Aspartate aminotransferase"/>
    <property type="match status" value="1"/>
</dbReference>
<organism evidence="10 11">
    <name type="scientific">Acinetobacter indicus</name>
    <dbReference type="NCBI Taxonomy" id="756892"/>
    <lineage>
        <taxon>Bacteria</taxon>
        <taxon>Pseudomonadati</taxon>
        <taxon>Pseudomonadota</taxon>
        <taxon>Gammaproteobacteria</taxon>
        <taxon>Moraxellales</taxon>
        <taxon>Moraxellaceae</taxon>
        <taxon>Acinetobacter</taxon>
    </lineage>
</organism>
<keyword evidence="6" id="KW-0663">Pyridoxal phosphate</keyword>
<feature type="coiled-coil region" evidence="8">
    <location>
        <begin position="305"/>
        <end position="332"/>
    </location>
</feature>
<dbReference type="InterPro" id="IPR015424">
    <property type="entry name" value="PyrdxlP-dep_Trfase"/>
</dbReference>
<comment type="cofactor">
    <cofactor evidence="1 7">
        <name>pyridoxal 5'-phosphate</name>
        <dbReference type="ChEBI" id="CHEBI:597326"/>
    </cofactor>
</comment>
<dbReference type="SUPFAM" id="SSF53383">
    <property type="entry name" value="PLP-dependent transferases"/>
    <property type="match status" value="1"/>
</dbReference>
<keyword evidence="4 7" id="KW-0032">Aminotransferase</keyword>
<protein>
    <recommendedName>
        <fullName evidence="7">Aminotransferase</fullName>
        <ecNumber evidence="7">2.6.1.-</ecNumber>
    </recommendedName>
</protein>
<evidence type="ECO:0000256" key="3">
    <source>
        <dbReference type="ARBA" id="ARBA00011738"/>
    </source>
</evidence>
<dbReference type="InterPro" id="IPR015421">
    <property type="entry name" value="PyrdxlP-dep_Trfase_major"/>
</dbReference>
<evidence type="ECO:0000256" key="5">
    <source>
        <dbReference type="ARBA" id="ARBA00022679"/>
    </source>
</evidence>
<dbReference type="EC" id="2.6.1.-" evidence="7"/>
<dbReference type="EMBL" id="CP044455">
    <property type="protein sequence ID" value="QIC70175.1"/>
    <property type="molecule type" value="Genomic_DNA"/>
</dbReference>
<dbReference type="GO" id="GO:0042802">
    <property type="term" value="F:identical protein binding"/>
    <property type="evidence" value="ECO:0007669"/>
    <property type="project" value="TreeGrafter"/>
</dbReference>
<dbReference type="InterPro" id="IPR000796">
    <property type="entry name" value="Asp_trans"/>
</dbReference>
<dbReference type="GO" id="GO:0005829">
    <property type="term" value="C:cytosol"/>
    <property type="evidence" value="ECO:0007669"/>
    <property type="project" value="TreeGrafter"/>
</dbReference>
<dbReference type="InterPro" id="IPR015422">
    <property type="entry name" value="PyrdxlP-dep_Trfase_small"/>
</dbReference>
<dbReference type="PRINTS" id="PR00799">
    <property type="entry name" value="TRANSAMINASE"/>
</dbReference>
<comment type="similarity">
    <text evidence="2 7">Belongs to the class-I pyridoxal-phosphate-dependent aminotransferase family.</text>
</comment>
<dbReference type="Pfam" id="PF00155">
    <property type="entry name" value="Aminotran_1_2"/>
    <property type="match status" value="1"/>
</dbReference>
<comment type="subunit">
    <text evidence="3">Homodimer.</text>
</comment>
<evidence type="ECO:0000313" key="10">
    <source>
        <dbReference type="EMBL" id="QIC70175.1"/>
    </source>
</evidence>
<dbReference type="PANTHER" id="PTHR11879:SF37">
    <property type="entry name" value="AROMATIC-AMINO-ACID AMINOTRANSFERASE"/>
    <property type="match status" value="1"/>
</dbReference>
<proteinExistence type="inferred from homology"/>
<dbReference type="Gene3D" id="3.90.1150.10">
    <property type="entry name" value="Aspartate Aminotransferase, domain 1"/>
    <property type="match status" value="1"/>
</dbReference>